<dbReference type="Proteomes" id="UP000017836">
    <property type="component" value="Unassembled WGS sequence"/>
</dbReference>
<name>U5D4Q5_AMBTC</name>
<dbReference type="Pfam" id="PF00076">
    <property type="entry name" value="RRM_1"/>
    <property type="match status" value="1"/>
</dbReference>
<dbReference type="GO" id="GO:0003723">
    <property type="term" value="F:RNA binding"/>
    <property type="evidence" value="ECO:0007669"/>
    <property type="project" value="UniProtKB-UniRule"/>
</dbReference>
<dbReference type="eggNOG" id="KOG0118">
    <property type="taxonomic scope" value="Eukaryota"/>
</dbReference>
<dbReference type="EMBL" id="KI392446">
    <property type="protein sequence ID" value="ERN16407.1"/>
    <property type="molecule type" value="Genomic_DNA"/>
</dbReference>
<dbReference type="Gene3D" id="3.30.70.330">
    <property type="match status" value="1"/>
</dbReference>
<dbReference type="Gramene" id="ERN16407">
    <property type="protein sequence ID" value="ERN16407"/>
    <property type="gene ID" value="AMTR_s00052p00146070"/>
</dbReference>
<evidence type="ECO:0000259" key="3">
    <source>
        <dbReference type="PROSITE" id="PS50102"/>
    </source>
</evidence>
<dbReference type="PANTHER" id="PTHR48025:SF4">
    <property type="entry name" value="SMALL RIBOSOMAL SUBUNIT PROTEIN CS22"/>
    <property type="match status" value="1"/>
</dbReference>
<dbReference type="PANTHER" id="PTHR48025">
    <property type="entry name" value="OS02G0815200 PROTEIN"/>
    <property type="match status" value="1"/>
</dbReference>
<protein>
    <recommendedName>
        <fullName evidence="3">RRM domain-containing protein</fullName>
    </recommendedName>
</protein>
<dbReference type="SUPFAM" id="SSF54928">
    <property type="entry name" value="RNA-binding domain, RBD"/>
    <property type="match status" value="1"/>
</dbReference>
<dbReference type="InterPro" id="IPR035979">
    <property type="entry name" value="RBD_domain_sf"/>
</dbReference>
<evidence type="ECO:0000313" key="4">
    <source>
        <dbReference type="EMBL" id="ERN16407.1"/>
    </source>
</evidence>
<evidence type="ECO:0000313" key="5">
    <source>
        <dbReference type="Proteomes" id="UP000017836"/>
    </source>
</evidence>
<feature type="domain" description="RRM" evidence="3">
    <location>
        <begin position="79"/>
        <end position="142"/>
    </location>
</feature>
<dbReference type="InterPro" id="IPR012677">
    <property type="entry name" value="Nucleotide-bd_a/b_plait_sf"/>
</dbReference>
<reference evidence="5" key="1">
    <citation type="journal article" date="2013" name="Science">
        <title>The Amborella genome and the evolution of flowering plants.</title>
        <authorList>
            <consortium name="Amborella Genome Project"/>
        </authorList>
    </citation>
    <scope>NUCLEOTIDE SEQUENCE [LARGE SCALE GENOMIC DNA]</scope>
</reference>
<proteinExistence type="predicted"/>
<organism evidence="4 5">
    <name type="scientific">Amborella trichopoda</name>
    <dbReference type="NCBI Taxonomy" id="13333"/>
    <lineage>
        <taxon>Eukaryota</taxon>
        <taxon>Viridiplantae</taxon>
        <taxon>Streptophyta</taxon>
        <taxon>Embryophyta</taxon>
        <taxon>Tracheophyta</taxon>
        <taxon>Spermatophyta</taxon>
        <taxon>Magnoliopsida</taxon>
        <taxon>Amborellales</taxon>
        <taxon>Amborellaceae</taxon>
        <taxon>Amborella</taxon>
    </lineage>
</organism>
<dbReference type="SMART" id="SM00360">
    <property type="entry name" value="RRM"/>
    <property type="match status" value="1"/>
</dbReference>
<dbReference type="InterPro" id="IPR050502">
    <property type="entry name" value="Euk_RNA-bind_prot"/>
</dbReference>
<sequence length="150" mass="16517">MAATCLFLSGNRALCTATGSVFSNFSLEARNSNKRVSFVSFNRGYESICIKNPRNALKIRAQAEEASVSTEERSPETLKRLYVGNIPRDVNNAKLSKIFSEHGSVEKAEVMYDKYSGRSRLLAFVTMSTIEDANAAIEKLNGVVRACIPV</sequence>
<evidence type="ECO:0000256" key="2">
    <source>
        <dbReference type="PROSITE-ProRule" id="PRU00176"/>
    </source>
</evidence>
<dbReference type="PROSITE" id="PS50102">
    <property type="entry name" value="RRM"/>
    <property type="match status" value="1"/>
</dbReference>
<accession>U5D4Q5</accession>
<evidence type="ECO:0000256" key="1">
    <source>
        <dbReference type="ARBA" id="ARBA00022884"/>
    </source>
</evidence>
<keyword evidence="5" id="KW-1185">Reference proteome</keyword>
<dbReference type="STRING" id="13333.U5D4Q5"/>
<gene>
    <name evidence="4" type="ORF">AMTR_s00052p00146070</name>
</gene>
<dbReference type="InterPro" id="IPR000504">
    <property type="entry name" value="RRM_dom"/>
</dbReference>
<dbReference type="HOGENOM" id="CLU_1742996_0_0_1"/>
<keyword evidence="1 2" id="KW-0694">RNA-binding</keyword>
<dbReference type="AlphaFoldDB" id="U5D4Q5"/>